<feature type="transmembrane region" description="Helical" evidence="6">
    <location>
        <begin position="218"/>
        <end position="238"/>
    </location>
</feature>
<dbReference type="PANTHER" id="PTHR42826">
    <property type="entry name" value="DICARBOXYLATE TRANSPORTER 2.1, CHLOROPLASTIC"/>
    <property type="match status" value="1"/>
</dbReference>
<evidence type="ECO:0000256" key="6">
    <source>
        <dbReference type="SAM" id="Phobius"/>
    </source>
</evidence>
<keyword evidence="4 6" id="KW-1133">Transmembrane helix</keyword>
<evidence type="ECO:0000256" key="5">
    <source>
        <dbReference type="ARBA" id="ARBA00023136"/>
    </source>
</evidence>
<dbReference type="GO" id="GO:0016020">
    <property type="term" value="C:membrane"/>
    <property type="evidence" value="ECO:0007669"/>
    <property type="project" value="UniProtKB-SubCell"/>
</dbReference>
<evidence type="ECO:0000313" key="8">
    <source>
        <dbReference type="Proteomes" id="UP000293852"/>
    </source>
</evidence>
<dbReference type="InterPro" id="IPR030676">
    <property type="entry name" value="CitT-rel"/>
</dbReference>
<comment type="similarity">
    <text evidence="2">Belongs to the SLC13A/DASS transporter (TC 2.A.47) family. DIT1 subfamily.</text>
</comment>
<dbReference type="InterPro" id="IPR001898">
    <property type="entry name" value="SLC13A/DASS"/>
</dbReference>
<dbReference type="RefSeq" id="WP_242607753.1">
    <property type="nucleotide sequence ID" value="NZ_SGWX01000001.1"/>
</dbReference>
<protein>
    <submittedName>
        <fullName evidence="7">DASS family divalent anion:Na+ symporter</fullName>
    </submittedName>
</protein>
<evidence type="ECO:0000256" key="4">
    <source>
        <dbReference type="ARBA" id="ARBA00022989"/>
    </source>
</evidence>
<gene>
    <name evidence="7" type="ORF">EV386_0052</name>
</gene>
<evidence type="ECO:0000256" key="2">
    <source>
        <dbReference type="ARBA" id="ARBA00007349"/>
    </source>
</evidence>
<keyword evidence="3 6" id="KW-0812">Transmembrane</keyword>
<keyword evidence="8" id="KW-1185">Reference proteome</keyword>
<organism evidence="7 8">
    <name type="scientific">Xylanimonas ulmi</name>
    <dbReference type="NCBI Taxonomy" id="228973"/>
    <lineage>
        <taxon>Bacteria</taxon>
        <taxon>Bacillati</taxon>
        <taxon>Actinomycetota</taxon>
        <taxon>Actinomycetes</taxon>
        <taxon>Micrococcales</taxon>
        <taxon>Promicromonosporaceae</taxon>
        <taxon>Xylanimonas</taxon>
    </lineage>
</organism>
<feature type="transmembrane region" description="Helical" evidence="6">
    <location>
        <begin position="176"/>
        <end position="198"/>
    </location>
</feature>
<sequence length="472" mass="49638">MTALSPASLGRLLIPVGVALVIWFIPPPSGIEQQAWHLLAVFVATIVGVIARPLPMGAVCLIGVAVVIVTKTLEPADALSGFSNSTIWLIVTAFLISRAVIKSGLGARIALYLVSKIGSRILGVAYAMTLTDLILAPATPSNTARAGGVIMPILRSISSTYGSEPNSPSSRRVGSFLTLTAFQVNVVTSAMFLTAMAANPLAAQLAGDQGVSISWGQWALAAVVPGVASLTIVPAVLYRIYPPEVKRTPEAAAQAGRQIKELGPMTAPEWAVVGTLVLLLLLWTVGDVALDMSATTAALAGLGVLLVVGALTWEDVKSERQAWDTLVWFAALVMMATQLNKLGLIPWVSEQMSGLVAGMDWVVAFIILTLVYFFTHYLFASNTAQVSAMYAAFLATAIAAGAPPLFAALVLGFISSLFASCTHYSSGPAPVLFGAGYVSIGHWWRYGLAIGVLNIAIWMGLGGVWMKVLGMW</sequence>
<proteinExistence type="inferred from homology"/>
<dbReference type="GO" id="GO:0022857">
    <property type="term" value="F:transmembrane transporter activity"/>
    <property type="evidence" value="ECO:0007669"/>
    <property type="project" value="InterPro"/>
</dbReference>
<comment type="caution">
    <text evidence="7">The sequence shown here is derived from an EMBL/GenBank/DDBJ whole genome shotgun (WGS) entry which is preliminary data.</text>
</comment>
<dbReference type="EMBL" id="SGWX01000001">
    <property type="protein sequence ID" value="RZS59816.1"/>
    <property type="molecule type" value="Genomic_DNA"/>
</dbReference>
<evidence type="ECO:0000313" key="7">
    <source>
        <dbReference type="EMBL" id="RZS59816.1"/>
    </source>
</evidence>
<feature type="transmembrane region" description="Helical" evidence="6">
    <location>
        <begin position="325"/>
        <end position="349"/>
    </location>
</feature>
<comment type="subcellular location">
    <subcellularLocation>
        <location evidence="1">Membrane</location>
        <topology evidence="1">Multi-pass membrane protein</topology>
    </subcellularLocation>
</comment>
<reference evidence="7 8" key="1">
    <citation type="submission" date="2019-02" db="EMBL/GenBank/DDBJ databases">
        <title>Sequencing the genomes of 1000 actinobacteria strains.</title>
        <authorList>
            <person name="Klenk H.-P."/>
        </authorList>
    </citation>
    <scope>NUCLEOTIDE SEQUENCE [LARGE SCALE GENOMIC DNA]</scope>
    <source>
        <strain evidence="7 8">DSM 16932</strain>
    </source>
</reference>
<feature type="transmembrane region" description="Helical" evidence="6">
    <location>
        <begin position="6"/>
        <end position="26"/>
    </location>
</feature>
<dbReference type="PIRSF" id="PIRSF002457">
    <property type="entry name" value="DASS"/>
    <property type="match status" value="1"/>
</dbReference>
<feature type="transmembrane region" description="Helical" evidence="6">
    <location>
        <begin position="443"/>
        <end position="466"/>
    </location>
</feature>
<dbReference type="Pfam" id="PF00939">
    <property type="entry name" value="Na_sulph_symp"/>
    <property type="match status" value="1"/>
</dbReference>
<feature type="transmembrane region" description="Helical" evidence="6">
    <location>
        <begin position="391"/>
        <end position="418"/>
    </location>
</feature>
<feature type="transmembrane region" description="Helical" evidence="6">
    <location>
        <begin position="38"/>
        <end position="69"/>
    </location>
</feature>
<evidence type="ECO:0000256" key="1">
    <source>
        <dbReference type="ARBA" id="ARBA00004141"/>
    </source>
</evidence>
<feature type="transmembrane region" description="Helical" evidence="6">
    <location>
        <begin position="292"/>
        <end position="313"/>
    </location>
</feature>
<dbReference type="Proteomes" id="UP000293852">
    <property type="component" value="Unassembled WGS sequence"/>
</dbReference>
<dbReference type="NCBIfam" id="TIGR00785">
    <property type="entry name" value="dass"/>
    <property type="match status" value="1"/>
</dbReference>
<keyword evidence="5 6" id="KW-0472">Membrane</keyword>
<dbReference type="AlphaFoldDB" id="A0A4Q7LXQ8"/>
<feature type="transmembrane region" description="Helical" evidence="6">
    <location>
        <begin position="361"/>
        <end position="379"/>
    </location>
</feature>
<accession>A0A4Q7LXQ8</accession>
<feature type="transmembrane region" description="Helical" evidence="6">
    <location>
        <begin position="267"/>
        <end position="286"/>
    </location>
</feature>
<name>A0A4Q7LXQ8_9MICO</name>
<feature type="transmembrane region" description="Helical" evidence="6">
    <location>
        <begin position="81"/>
        <end position="101"/>
    </location>
</feature>
<evidence type="ECO:0000256" key="3">
    <source>
        <dbReference type="ARBA" id="ARBA00022692"/>
    </source>
</evidence>